<dbReference type="OrthoDB" id="4433at2"/>
<keyword evidence="1" id="KW-0812">Transmembrane</keyword>
<accession>A0A4R8M5H6</accession>
<reference evidence="2 3" key="1">
    <citation type="submission" date="2019-03" db="EMBL/GenBank/DDBJ databases">
        <title>Genomic Encyclopedia of Type Strains, Phase IV (KMG-IV): sequencing the most valuable type-strain genomes for metagenomic binning, comparative biology and taxonomic classification.</title>
        <authorList>
            <person name="Goeker M."/>
        </authorList>
    </citation>
    <scope>NUCLEOTIDE SEQUENCE [LARGE SCALE GENOMIC DNA]</scope>
    <source>
        <strain evidence="2 3">DSM 25964</strain>
    </source>
</reference>
<organism evidence="2 3">
    <name type="scientific">Aminivibrio pyruvatiphilus</name>
    <dbReference type="NCBI Taxonomy" id="1005740"/>
    <lineage>
        <taxon>Bacteria</taxon>
        <taxon>Thermotogati</taxon>
        <taxon>Synergistota</taxon>
        <taxon>Synergistia</taxon>
        <taxon>Synergistales</taxon>
        <taxon>Aminobacteriaceae</taxon>
        <taxon>Aminivibrio</taxon>
    </lineage>
</organism>
<feature type="transmembrane region" description="Helical" evidence="1">
    <location>
        <begin position="128"/>
        <end position="144"/>
    </location>
</feature>
<feature type="transmembrane region" description="Helical" evidence="1">
    <location>
        <begin position="105"/>
        <end position="122"/>
    </location>
</feature>
<dbReference type="EMBL" id="SORI01000008">
    <property type="protein sequence ID" value="TDY60573.1"/>
    <property type="molecule type" value="Genomic_DNA"/>
</dbReference>
<evidence type="ECO:0000313" key="2">
    <source>
        <dbReference type="EMBL" id="TDY60573.1"/>
    </source>
</evidence>
<sequence>MYLFWKRNTLGGVSVSAAGMRQFVRRYLTKPFNCDLVSLPAGEDCLYVMLSYPKGQTPPGMETAEGRIRRELEKLGFSVRISWVEVEKTPFDPVAELSALARKPLAWALLGAAIAVLFMVGFRPFFWTLFWGAVFYFGTVFLMSEKGERILEKLKGIAGR</sequence>
<keyword evidence="1" id="KW-0472">Membrane</keyword>
<keyword evidence="1" id="KW-1133">Transmembrane helix</keyword>
<dbReference type="AlphaFoldDB" id="A0A4R8M5H6"/>
<comment type="caution">
    <text evidence="2">The sequence shown here is derived from an EMBL/GenBank/DDBJ whole genome shotgun (WGS) entry which is preliminary data.</text>
</comment>
<proteinExistence type="predicted"/>
<dbReference type="RefSeq" id="WP_133957591.1">
    <property type="nucleotide sequence ID" value="NZ_SORI01000008.1"/>
</dbReference>
<evidence type="ECO:0000256" key="1">
    <source>
        <dbReference type="SAM" id="Phobius"/>
    </source>
</evidence>
<evidence type="ECO:0000313" key="3">
    <source>
        <dbReference type="Proteomes" id="UP000295066"/>
    </source>
</evidence>
<protein>
    <submittedName>
        <fullName evidence="2">Uncharacterized protein</fullName>
    </submittedName>
</protein>
<name>A0A4R8M5H6_9BACT</name>
<gene>
    <name evidence="2" type="ORF">C8D99_108122</name>
</gene>
<keyword evidence="3" id="KW-1185">Reference proteome</keyword>
<dbReference type="Proteomes" id="UP000295066">
    <property type="component" value="Unassembled WGS sequence"/>
</dbReference>